<dbReference type="EMBL" id="JBHSIS010000006">
    <property type="protein sequence ID" value="MFC4854539.1"/>
    <property type="molecule type" value="Genomic_DNA"/>
</dbReference>
<organism evidence="1 2">
    <name type="scientific">Actinophytocola glycyrrhizae</name>
    <dbReference type="NCBI Taxonomy" id="2044873"/>
    <lineage>
        <taxon>Bacteria</taxon>
        <taxon>Bacillati</taxon>
        <taxon>Actinomycetota</taxon>
        <taxon>Actinomycetes</taxon>
        <taxon>Pseudonocardiales</taxon>
        <taxon>Pseudonocardiaceae</taxon>
    </lineage>
</organism>
<dbReference type="Proteomes" id="UP001595859">
    <property type="component" value="Unassembled WGS sequence"/>
</dbReference>
<comment type="caution">
    <text evidence="1">The sequence shown here is derived from an EMBL/GenBank/DDBJ whole genome shotgun (WGS) entry which is preliminary data.</text>
</comment>
<evidence type="ECO:0000313" key="1">
    <source>
        <dbReference type="EMBL" id="MFC4854539.1"/>
    </source>
</evidence>
<reference evidence="2" key="1">
    <citation type="journal article" date="2019" name="Int. J. Syst. Evol. Microbiol.">
        <title>The Global Catalogue of Microorganisms (GCM) 10K type strain sequencing project: providing services to taxonomists for standard genome sequencing and annotation.</title>
        <authorList>
            <consortium name="The Broad Institute Genomics Platform"/>
            <consortium name="The Broad Institute Genome Sequencing Center for Infectious Disease"/>
            <person name="Wu L."/>
            <person name="Ma J."/>
        </authorList>
    </citation>
    <scope>NUCLEOTIDE SEQUENCE [LARGE SCALE GENOMIC DNA]</scope>
    <source>
        <strain evidence="2">ZS-22-S1</strain>
    </source>
</reference>
<dbReference type="SUPFAM" id="SSF52540">
    <property type="entry name" value="P-loop containing nucleoside triphosphate hydrolases"/>
    <property type="match status" value="1"/>
</dbReference>
<sequence length="605" mass="66915">MDTLAHFVRPEPFGKAATALERGRAVVLHGPPGQGKRTSALALLRTVTDESLFLLSPQLTMAELRERTYDEGLGYAVIDHVAPPDTDGDFSWRVLTDRLTNAGAYLVVTTTTEPQQVGDAISHVPWHRPDLEQVLRTRMTTDLTEDAFSELATSLESCRQVRDVVELACRLDRGEKPEEAAGHFDVTAETAVASWFDRGPSRRQVMEVTTLAFAHGTAERAFELDLAVLEKHLRRHMPEPSPEEGVAEESLPQVRRRLVDPDGLIVRRTVMLDVGPRTELVFASLAYHRHVVRALWNRMDVAFWDAVHGWLNEIVARHPWRVAIGLAAVAEVAFNEALALLQQWSAGSRGGGGQRAAIYTLTIMARNDQMAPAALQIATRWIHGSDPARQWTAAMAFGDQLGVRFPLEAINKLWRLCTQADTGTGNVAIALANLFTTLARDTPDAGMVLRVLSNKLARFGRPGGSTILRSVAISTLSVVLGARDHRTGRQSVLLHLGRSPDQIHAVARLWAMTLDNRPTRLRAIESLRDTLKDLAEHDKHATSEVQRMGEALAVEMTELERRRLRDDMRKVTARQGGGNDNELIAKLFSALLTALGREGSDKENP</sequence>
<name>A0ABV9S0X3_9PSEU</name>
<protein>
    <recommendedName>
        <fullName evidence="3">AAA+ ATPase domain-containing protein</fullName>
    </recommendedName>
</protein>
<accession>A0ABV9S0X3</accession>
<gene>
    <name evidence="1" type="ORF">ACFPCV_13595</name>
</gene>
<keyword evidence="2" id="KW-1185">Reference proteome</keyword>
<evidence type="ECO:0008006" key="3">
    <source>
        <dbReference type="Google" id="ProtNLM"/>
    </source>
</evidence>
<evidence type="ECO:0000313" key="2">
    <source>
        <dbReference type="Proteomes" id="UP001595859"/>
    </source>
</evidence>
<dbReference type="InterPro" id="IPR027417">
    <property type="entry name" value="P-loop_NTPase"/>
</dbReference>
<proteinExistence type="predicted"/>
<dbReference type="RefSeq" id="WP_378056474.1">
    <property type="nucleotide sequence ID" value="NZ_JBHSIS010000006.1"/>
</dbReference>